<organism evidence="4 5">
    <name type="scientific">Natronospirillum operosum</name>
    <dbReference type="NCBI Taxonomy" id="2759953"/>
    <lineage>
        <taxon>Bacteria</taxon>
        <taxon>Pseudomonadati</taxon>
        <taxon>Pseudomonadota</taxon>
        <taxon>Gammaproteobacteria</taxon>
        <taxon>Oceanospirillales</taxon>
        <taxon>Natronospirillaceae</taxon>
        <taxon>Natronospirillum</taxon>
    </lineage>
</organism>
<comment type="caution">
    <text evidence="4">The sequence shown here is derived from an EMBL/GenBank/DDBJ whole genome shotgun (WGS) entry which is preliminary data.</text>
</comment>
<evidence type="ECO:0000256" key="2">
    <source>
        <dbReference type="ARBA" id="ARBA00022729"/>
    </source>
</evidence>
<dbReference type="Pfam" id="PF00497">
    <property type="entry name" value="SBP_bac_3"/>
    <property type="match status" value="1"/>
</dbReference>
<proteinExistence type="inferred from homology"/>
<keyword evidence="5" id="KW-1185">Reference proteome</keyword>
<dbReference type="EMBL" id="SRMF01000012">
    <property type="protein sequence ID" value="TGG90668.1"/>
    <property type="molecule type" value="Genomic_DNA"/>
</dbReference>
<evidence type="ECO:0000256" key="1">
    <source>
        <dbReference type="ARBA" id="ARBA00010333"/>
    </source>
</evidence>
<dbReference type="Proteomes" id="UP000297475">
    <property type="component" value="Unassembled WGS sequence"/>
</dbReference>
<keyword evidence="2" id="KW-0732">Signal</keyword>
<gene>
    <name evidence="4" type="ORF">E4656_18280</name>
</gene>
<comment type="similarity">
    <text evidence="1">Belongs to the bacterial solute-binding protein 3 family.</text>
</comment>
<reference evidence="4 5" key="1">
    <citation type="submission" date="2019-04" db="EMBL/GenBank/DDBJ databases">
        <title>Natronospirillum operosus gen. nov., sp. nov., a haloalkaliphilic satellite isolated from decaying biomass of laboratory culture of cyanobacterium Geitlerinema sp. and proposal of Natronospirillaceae fam. nov. and Saccharospirillaceae fam. nov.</title>
        <authorList>
            <person name="Kevbrin V."/>
            <person name="Boltyanskaya Y."/>
            <person name="Koziaeva V."/>
            <person name="Grouzdev D.S."/>
            <person name="Park M."/>
            <person name="Cho J."/>
        </authorList>
    </citation>
    <scope>NUCLEOTIDE SEQUENCE [LARGE SCALE GENOMIC DNA]</scope>
    <source>
        <strain evidence="4 5">G-116</strain>
    </source>
</reference>
<name>A0A4Z0W542_9GAMM</name>
<dbReference type="PANTHER" id="PTHR35936:SF25">
    <property type="entry name" value="ABC TRANSPORTER SUBSTRATE-BINDING PROTEIN"/>
    <property type="match status" value="1"/>
</dbReference>
<dbReference type="AlphaFoldDB" id="A0A4Z0W542"/>
<dbReference type="OrthoDB" id="5296159at2"/>
<dbReference type="Gene3D" id="3.40.190.10">
    <property type="entry name" value="Periplasmic binding protein-like II"/>
    <property type="match status" value="2"/>
</dbReference>
<dbReference type="InterPro" id="IPR001638">
    <property type="entry name" value="Solute-binding_3/MltF_N"/>
</dbReference>
<evidence type="ECO:0000313" key="4">
    <source>
        <dbReference type="EMBL" id="TGG90668.1"/>
    </source>
</evidence>
<dbReference type="SUPFAM" id="SSF53850">
    <property type="entry name" value="Periplasmic binding protein-like II"/>
    <property type="match status" value="1"/>
</dbReference>
<dbReference type="PANTHER" id="PTHR35936">
    <property type="entry name" value="MEMBRANE-BOUND LYTIC MUREIN TRANSGLYCOSYLASE F"/>
    <property type="match status" value="1"/>
</dbReference>
<evidence type="ECO:0000313" key="5">
    <source>
        <dbReference type="Proteomes" id="UP000297475"/>
    </source>
</evidence>
<evidence type="ECO:0000259" key="3">
    <source>
        <dbReference type="SMART" id="SM00062"/>
    </source>
</evidence>
<accession>A0A4Z0W542</accession>
<sequence>MQGCSSDFRSQCRSKPWSGLIICLLLAVLLLPGWLLADTPIRIVTGNNYEPYVDEGLPAGGMLTELVSVAFELMGESPDIIFQPWSRGYQETLNGDYAATFPYVFTVERSESYLFSAPLIVVQTRIFVRSAEPAESIADLEGRRLCLPIGYVLSQEIHAVLDGLTVQLNRPESMSNCFRMLDRQRTDFVVSNLFLGQMTALEELGDLGKVRLLEEVVANTTLHLIVPRDRPEAAQLLDAFNAALSELRTEGVAAEIRQRHLGHLSVA</sequence>
<dbReference type="SMART" id="SM00062">
    <property type="entry name" value="PBPb"/>
    <property type="match status" value="1"/>
</dbReference>
<feature type="domain" description="Solute-binding protein family 3/N-terminal" evidence="3">
    <location>
        <begin position="40"/>
        <end position="264"/>
    </location>
</feature>
<protein>
    <submittedName>
        <fullName evidence="4">Transporter substrate-binding domain-containing protein</fullName>
    </submittedName>
</protein>